<evidence type="ECO:0000313" key="13">
    <source>
        <dbReference type="EMBL" id="MBW8481602.1"/>
    </source>
</evidence>
<evidence type="ECO:0000256" key="1">
    <source>
        <dbReference type="ARBA" id="ARBA00005189"/>
    </source>
</evidence>
<evidence type="ECO:0000256" key="9">
    <source>
        <dbReference type="ARBA" id="ARBA00024191"/>
    </source>
</evidence>
<protein>
    <recommendedName>
        <fullName evidence="10">ethanolamine-phosphate cytidylyltransferase</fullName>
        <ecNumber evidence="10">2.7.7.14</ecNumber>
    </recommendedName>
    <alternativeName>
        <fullName evidence="11">CTP:phosphoethanolamine cytidylyltransferase</fullName>
    </alternativeName>
</protein>
<organism evidence="13 14">
    <name type="scientific">Actinomadura parmotrematis</name>
    <dbReference type="NCBI Taxonomy" id="2864039"/>
    <lineage>
        <taxon>Bacteria</taxon>
        <taxon>Bacillati</taxon>
        <taxon>Actinomycetota</taxon>
        <taxon>Actinomycetes</taxon>
        <taxon>Streptosporangiales</taxon>
        <taxon>Thermomonosporaceae</taxon>
        <taxon>Actinomadura</taxon>
    </lineage>
</organism>
<evidence type="ECO:0000313" key="14">
    <source>
        <dbReference type="Proteomes" id="UP000774570"/>
    </source>
</evidence>
<reference evidence="13 14" key="1">
    <citation type="submission" date="2021-07" db="EMBL/GenBank/DDBJ databases">
        <title>Actinomadura sp. PM05-2 isolated from lichen.</title>
        <authorList>
            <person name="Somphong A."/>
            <person name="Phongsopitanun W."/>
            <person name="Tanasupawat S."/>
            <person name="Peongsungnone V."/>
        </authorList>
    </citation>
    <scope>NUCLEOTIDE SEQUENCE [LARGE SCALE GENOMIC DNA]</scope>
    <source>
        <strain evidence="13 14">PM05-2</strain>
    </source>
</reference>
<evidence type="ECO:0000256" key="8">
    <source>
        <dbReference type="ARBA" id="ARBA00023264"/>
    </source>
</evidence>
<dbReference type="PANTHER" id="PTHR45780">
    <property type="entry name" value="ETHANOLAMINE-PHOSPHATE CYTIDYLYLTRANSFERASE"/>
    <property type="match status" value="1"/>
</dbReference>
<name>A0ABS7FPV7_9ACTN</name>
<keyword evidence="5 13" id="KW-0548">Nucleotidyltransferase</keyword>
<dbReference type="InterPro" id="IPR044608">
    <property type="entry name" value="Ect1/PCYT2"/>
</dbReference>
<keyword evidence="7" id="KW-0594">Phospholipid biosynthesis</keyword>
<dbReference type="InterPro" id="IPR004821">
    <property type="entry name" value="Cyt_trans-like"/>
</dbReference>
<dbReference type="InterPro" id="IPR014729">
    <property type="entry name" value="Rossmann-like_a/b/a_fold"/>
</dbReference>
<dbReference type="EMBL" id="JAIBOA010000002">
    <property type="protein sequence ID" value="MBW8481602.1"/>
    <property type="molecule type" value="Genomic_DNA"/>
</dbReference>
<keyword evidence="6" id="KW-0443">Lipid metabolism</keyword>
<comment type="pathway">
    <text evidence="9">Phospholipid metabolism; phosphatidylethanolamine biosynthesis; phosphatidylethanolamine from ethanolamine: step 2/3.</text>
</comment>
<evidence type="ECO:0000256" key="4">
    <source>
        <dbReference type="ARBA" id="ARBA00022679"/>
    </source>
</evidence>
<comment type="pathway">
    <text evidence="1">Lipid metabolism.</text>
</comment>
<gene>
    <name evidence="13" type="ORF">K1Y72_04405</name>
</gene>
<evidence type="ECO:0000256" key="6">
    <source>
        <dbReference type="ARBA" id="ARBA00023098"/>
    </source>
</evidence>
<dbReference type="NCBIfam" id="TIGR00125">
    <property type="entry name" value="cyt_tran_rel"/>
    <property type="match status" value="1"/>
</dbReference>
<keyword evidence="4" id="KW-0808">Transferase</keyword>
<dbReference type="SUPFAM" id="SSF52374">
    <property type="entry name" value="Nucleotidylyl transferase"/>
    <property type="match status" value="1"/>
</dbReference>
<dbReference type="GO" id="GO:0016779">
    <property type="term" value="F:nucleotidyltransferase activity"/>
    <property type="evidence" value="ECO:0007669"/>
    <property type="project" value="UniProtKB-KW"/>
</dbReference>
<proteinExistence type="inferred from homology"/>
<feature type="domain" description="Cytidyltransferase-like" evidence="12">
    <location>
        <begin position="7"/>
        <end position="80"/>
    </location>
</feature>
<evidence type="ECO:0000256" key="3">
    <source>
        <dbReference type="ARBA" id="ARBA00022516"/>
    </source>
</evidence>
<evidence type="ECO:0000256" key="5">
    <source>
        <dbReference type="ARBA" id="ARBA00022695"/>
    </source>
</evidence>
<dbReference type="RefSeq" id="WP_220163422.1">
    <property type="nucleotide sequence ID" value="NZ_JAIBOA010000002.1"/>
</dbReference>
<dbReference type="Proteomes" id="UP000774570">
    <property type="component" value="Unassembled WGS sequence"/>
</dbReference>
<evidence type="ECO:0000256" key="7">
    <source>
        <dbReference type="ARBA" id="ARBA00023209"/>
    </source>
</evidence>
<dbReference type="EC" id="2.7.7.14" evidence="10"/>
<sequence>MGAVTGFAPGVFDLFHVGHLDALGRAAAACDRLVAGVCTDELAAALFGAPPVVPLIERLEIVGACRHVAAAVPLDTADLRAAHAGLGFGVVFTGWRDAPPPAALDLTGTGARVHAFTDLARTRSAVLRAALIGTDTAGSSVA</sequence>
<keyword evidence="3" id="KW-0444">Lipid biosynthesis</keyword>
<evidence type="ECO:0000256" key="10">
    <source>
        <dbReference type="ARBA" id="ARBA00024221"/>
    </source>
</evidence>
<keyword evidence="8" id="KW-1208">Phospholipid metabolism</keyword>
<evidence type="ECO:0000259" key="12">
    <source>
        <dbReference type="Pfam" id="PF01467"/>
    </source>
</evidence>
<dbReference type="PANTHER" id="PTHR45780:SF2">
    <property type="entry name" value="ETHANOLAMINE-PHOSPHATE CYTIDYLYLTRANSFERASE"/>
    <property type="match status" value="1"/>
</dbReference>
<comment type="similarity">
    <text evidence="2">Belongs to the cytidylyltransferase family.</text>
</comment>
<keyword evidence="14" id="KW-1185">Reference proteome</keyword>
<dbReference type="Pfam" id="PF01467">
    <property type="entry name" value="CTP_transf_like"/>
    <property type="match status" value="1"/>
</dbReference>
<evidence type="ECO:0000256" key="2">
    <source>
        <dbReference type="ARBA" id="ARBA00010101"/>
    </source>
</evidence>
<accession>A0ABS7FPV7</accession>
<comment type="caution">
    <text evidence="13">The sequence shown here is derived from an EMBL/GenBank/DDBJ whole genome shotgun (WGS) entry which is preliminary data.</text>
</comment>
<evidence type="ECO:0000256" key="11">
    <source>
        <dbReference type="ARBA" id="ARBA00031473"/>
    </source>
</evidence>
<dbReference type="Gene3D" id="3.40.50.620">
    <property type="entry name" value="HUPs"/>
    <property type="match status" value="1"/>
</dbReference>